<comment type="caution">
    <text evidence="1">The sequence shown here is derived from an EMBL/GenBank/DDBJ whole genome shotgun (WGS) entry which is preliminary data.</text>
</comment>
<accession>A0A0F5JTJ7</accession>
<gene>
    <name evidence="1" type="ORF">WM40_25975</name>
</gene>
<keyword evidence="2" id="KW-1185">Reference proteome</keyword>
<evidence type="ECO:0000313" key="2">
    <source>
        <dbReference type="Proteomes" id="UP000033618"/>
    </source>
</evidence>
<dbReference type="AlphaFoldDB" id="A0A0F5JTJ7"/>
<reference evidence="1 2" key="1">
    <citation type="submission" date="2015-03" db="EMBL/GenBank/DDBJ databases">
        <title>Draft Genome Sequence of Burkholderia andropogonis type strain ICMP2807, isolated from Sorghum bicolor.</title>
        <authorList>
            <person name="Lopes-Santos L."/>
            <person name="Castro D.B."/>
            <person name="Ottoboni L.M."/>
            <person name="Park D."/>
            <person name="Weirc B.S."/>
            <person name="Destefano S.A."/>
        </authorList>
    </citation>
    <scope>NUCLEOTIDE SEQUENCE [LARGE SCALE GENOMIC DNA]</scope>
    <source>
        <strain evidence="1 2">ICMP2807</strain>
    </source>
</reference>
<organism evidence="1 2">
    <name type="scientific">Robbsia andropogonis</name>
    <dbReference type="NCBI Taxonomy" id="28092"/>
    <lineage>
        <taxon>Bacteria</taxon>
        <taxon>Pseudomonadati</taxon>
        <taxon>Pseudomonadota</taxon>
        <taxon>Betaproteobacteria</taxon>
        <taxon>Burkholderiales</taxon>
        <taxon>Burkholderiaceae</taxon>
        <taxon>Robbsia</taxon>
    </lineage>
</organism>
<name>A0A0F5JTJ7_9BURK</name>
<dbReference type="Proteomes" id="UP000033618">
    <property type="component" value="Unassembled WGS sequence"/>
</dbReference>
<proteinExistence type="predicted"/>
<protein>
    <submittedName>
        <fullName evidence="1">Uncharacterized protein</fullName>
    </submittedName>
</protein>
<sequence>MEGDNGALSIGIGFPSDFIEELALRDLLARFEILGLGGGAIYAGDVSEIDRPCQQCLQVTDWLGGGL</sequence>
<evidence type="ECO:0000313" key="1">
    <source>
        <dbReference type="EMBL" id="KKB60979.1"/>
    </source>
</evidence>
<dbReference type="EMBL" id="LAQU01000100">
    <property type="protein sequence ID" value="KKB60979.1"/>
    <property type="molecule type" value="Genomic_DNA"/>
</dbReference>